<dbReference type="OrthoDB" id="1922322at2759"/>
<dbReference type="AlphaFoldDB" id="A0A5J9SI03"/>
<name>A0A5J9SI03_9POAL</name>
<evidence type="ECO:0000313" key="2">
    <source>
        <dbReference type="Proteomes" id="UP000324897"/>
    </source>
</evidence>
<dbReference type="Pfam" id="PF14009">
    <property type="entry name" value="PADRE"/>
    <property type="match status" value="1"/>
</dbReference>
<sequence>MGNFTSCTMARAASGRGSGASIVLPDGRVGPVALPATCAELMLEAPGHFLADARALRPGRRVEALAADDELQRGVLYAALPMKRLGAPAAPADVARLAAAVVASGEKARSRRRRRFASSPAATAKVAAVVAPIEVLEAAAAAASVEEGAPMMKRALKLDEMAVDGAEAAAQIEELKQRLSSGGGRRSRRPTLETILEESYAPVRC</sequence>
<dbReference type="EMBL" id="RWGY01000789">
    <property type="protein sequence ID" value="TVT98891.1"/>
    <property type="molecule type" value="Genomic_DNA"/>
</dbReference>
<keyword evidence="2" id="KW-1185">Reference proteome</keyword>
<feature type="non-terminal residue" evidence="1">
    <location>
        <position position="1"/>
    </location>
</feature>
<proteinExistence type="predicted"/>
<dbReference type="Gramene" id="TVT98891">
    <property type="protein sequence ID" value="TVT98891"/>
    <property type="gene ID" value="EJB05_55780"/>
</dbReference>
<organism evidence="1 2">
    <name type="scientific">Eragrostis curvula</name>
    <name type="common">weeping love grass</name>
    <dbReference type="NCBI Taxonomy" id="38414"/>
    <lineage>
        <taxon>Eukaryota</taxon>
        <taxon>Viridiplantae</taxon>
        <taxon>Streptophyta</taxon>
        <taxon>Embryophyta</taxon>
        <taxon>Tracheophyta</taxon>
        <taxon>Spermatophyta</taxon>
        <taxon>Magnoliopsida</taxon>
        <taxon>Liliopsida</taxon>
        <taxon>Poales</taxon>
        <taxon>Poaceae</taxon>
        <taxon>PACMAD clade</taxon>
        <taxon>Chloridoideae</taxon>
        <taxon>Eragrostideae</taxon>
        <taxon>Eragrostidinae</taxon>
        <taxon>Eragrostis</taxon>
    </lineage>
</organism>
<evidence type="ECO:0000313" key="1">
    <source>
        <dbReference type="EMBL" id="TVT98891.1"/>
    </source>
</evidence>
<dbReference type="Proteomes" id="UP000324897">
    <property type="component" value="Unassembled WGS sequence"/>
</dbReference>
<protein>
    <submittedName>
        <fullName evidence="1">Uncharacterized protein</fullName>
    </submittedName>
</protein>
<dbReference type="InterPro" id="IPR025322">
    <property type="entry name" value="PADRE_dom"/>
</dbReference>
<reference evidence="1 2" key="1">
    <citation type="journal article" date="2019" name="Sci. Rep.">
        <title>A high-quality genome of Eragrostis curvula grass provides insights into Poaceae evolution and supports new strategies to enhance forage quality.</title>
        <authorList>
            <person name="Carballo J."/>
            <person name="Santos B.A.C.M."/>
            <person name="Zappacosta D."/>
            <person name="Garbus I."/>
            <person name="Selva J.P."/>
            <person name="Gallo C.A."/>
            <person name="Diaz A."/>
            <person name="Albertini E."/>
            <person name="Caccamo M."/>
            <person name="Echenique V."/>
        </authorList>
    </citation>
    <scope>NUCLEOTIDE SEQUENCE [LARGE SCALE GENOMIC DNA]</scope>
    <source>
        <strain evidence="2">cv. Victoria</strain>
        <tissue evidence="1">Leaf</tissue>
    </source>
</reference>
<dbReference type="PANTHER" id="PTHR33052">
    <property type="entry name" value="DUF4228 DOMAIN PROTEIN-RELATED"/>
    <property type="match status" value="1"/>
</dbReference>
<accession>A0A5J9SI03</accession>
<comment type="caution">
    <text evidence="1">The sequence shown here is derived from an EMBL/GenBank/DDBJ whole genome shotgun (WGS) entry which is preliminary data.</text>
</comment>
<gene>
    <name evidence="1" type="ORF">EJB05_55780</name>
</gene>